<evidence type="ECO:0000259" key="1">
    <source>
        <dbReference type="PROSITE" id="PS50835"/>
    </source>
</evidence>
<gene>
    <name evidence="2" type="ORF">HAZT_HAZT002444</name>
</gene>
<dbReference type="Gene3D" id="2.60.40.10">
    <property type="entry name" value="Immunoglobulins"/>
    <property type="match status" value="1"/>
</dbReference>
<dbReference type="PANTHER" id="PTHR23279">
    <property type="entry name" value="DEFECTIVE PROBOSCIS EXTENSION RESPONSE DPR -RELATED"/>
    <property type="match status" value="1"/>
</dbReference>
<proteinExistence type="predicted"/>
<dbReference type="SMART" id="SM00409">
    <property type="entry name" value="IG"/>
    <property type="match status" value="1"/>
</dbReference>
<comment type="caution">
    <text evidence="2">The sequence shown here is derived from an EMBL/GenBank/DDBJ whole genome shotgun (WGS) entry which is preliminary data.</text>
</comment>
<dbReference type="PANTHER" id="PTHR23279:SF46">
    <property type="entry name" value="DEFECTIVE PROBOSCIS EXTENSION RESPONSE 10, ISOFORM A-RELATED"/>
    <property type="match status" value="1"/>
</dbReference>
<dbReference type="InterPro" id="IPR007110">
    <property type="entry name" value="Ig-like_dom"/>
</dbReference>
<dbReference type="EMBL" id="JQDR03005198">
    <property type="protein sequence ID" value="KAA0201667.1"/>
    <property type="molecule type" value="Genomic_DNA"/>
</dbReference>
<dbReference type="InterPro" id="IPR013783">
    <property type="entry name" value="Ig-like_fold"/>
</dbReference>
<dbReference type="SUPFAM" id="SSF48726">
    <property type="entry name" value="Immunoglobulin"/>
    <property type="match status" value="1"/>
</dbReference>
<protein>
    <recommendedName>
        <fullName evidence="1">Ig-like domain-containing protein</fullName>
    </recommendedName>
</protein>
<sequence length="141" mass="15298">MNSSRLPTEPKASIVGSSEVFMKLGSDINITCVVTGHTPPLNVVWYHTTTNAQGEVVRTEITTGDRGGVQLVTDRKQGTSWLLVDRASKPDAGNYTCAPPHTVPAHVTVHVIQGMKFLDVTFTVHAMQDDDVLVFGLLILE</sequence>
<accession>A0A6A0H9L6</accession>
<dbReference type="Proteomes" id="UP000711488">
    <property type="component" value="Unassembled WGS sequence"/>
</dbReference>
<dbReference type="OrthoDB" id="190835at2759"/>
<reference evidence="2" key="3">
    <citation type="submission" date="2019-06" db="EMBL/GenBank/DDBJ databases">
        <authorList>
            <person name="Poynton C."/>
            <person name="Hasenbein S."/>
            <person name="Benoit J.B."/>
            <person name="Sepulveda M.S."/>
            <person name="Poelchau M.F."/>
            <person name="Murali S.C."/>
            <person name="Chen S."/>
            <person name="Glastad K.M."/>
            <person name="Werren J.H."/>
            <person name="Vineis J.H."/>
            <person name="Bowen J.L."/>
            <person name="Friedrich M."/>
            <person name="Jones J."/>
            <person name="Robertson H.M."/>
            <person name="Feyereisen R."/>
            <person name="Mechler-Hickson A."/>
            <person name="Mathers N."/>
            <person name="Lee C.E."/>
            <person name="Colbourne J.K."/>
            <person name="Biales A."/>
            <person name="Johnston J.S."/>
            <person name="Wellborn G.A."/>
            <person name="Rosendale A.J."/>
            <person name="Cridge A.G."/>
            <person name="Munoz-Torres M.C."/>
            <person name="Bain P.A."/>
            <person name="Manny A.R."/>
            <person name="Major K.M."/>
            <person name="Lambert F.N."/>
            <person name="Vulpe C.D."/>
            <person name="Tuck P."/>
            <person name="Blalock B.J."/>
            <person name="Lin Y.-Y."/>
            <person name="Smith M.E."/>
            <person name="Ochoa-Acuna H."/>
            <person name="Chen M.-J.M."/>
            <person name="Childers C.P."/>
            <person name="Qu J."/>
            <person name="Dugan S."/>
            <person name="Lee S.L."/>
            <person name="Chao H."/>
            <person name="Dinh H."/>
            <person name="Han Y."/>
            <person name="Doddapaneni H."/>
            <person name="Worley K.C."/>
            <person name="Muzny D.M."/>
            <person name="Gibbs R.A."/>
            <person name="Richards S."/>
        </authorList>
    </citation>
    <scope>NUCLEOTIDE SEQUENCE</scope>
    <source>
        <strain evidence="2">HAZT.00-mixed</strain>
        <tissue evidence="2">Whole organism</tissue>
    </source>
</reference>
<evidence type="ECO:0000313" key="2">
    <source>
        <dbReference type="EMBL" id="KAA0201667.1"/>
    </source>
</evidence>
<dbReference type="InterPro" id="IPR037448">
    <property type="entry name" value="Zig-8"/>
</dbReference>
<dbReference type="InterPro" id="IPR003599">
    <property type="entry name" value="Ig_sub"/>
</dbReference>
<dbReference type="PROSITE" id="PS50835">
    <property type="entry name" value="IG_LIKE"/>
    <property type="match status" value="1"/>
</dbReference>
<name>A0A6A0H9L6_HYAAZ</name>
<dbReference type="GO" id="GO:0050808">
    <property type="term" value="P:synapse organization"/>
    <property type="evidence" value="ECO:0007669"/>
    <property type="project" value="TreeGrafter"/>
</dbReference>
<dbReference type="GO" id="GO:0032589">
    <property type="term" value="C:neuron projection membrane"/>
    <property type="evidence" value="ECO:0007669"/>
    <property type="project" value="TreeGrafter"/>
</dbReference>
<dbReference type="AlphaFoldDB" id="A0A6A0H9L6"/>
<dbReference type="Pfam" id="PF13927">
    <property type="entry name" value="Ig_3"/>
    <property type="match status" value="1"/>
</dbReference>
<organism evidence="2">
    <name type="scientific">Hyalella azteca</name>
    <name type="common">Amphipod</name>
    <dbReference type="NCBI Taxonomy" id="294128"/>
    <lineage>
        <taxon>Eukaryota</taxon>
        <taxon>Metazoa</taxon>
        <taxon>Ecdysozoa</taxon>
        <taxon>Arthropoda</taxon>
        <taxon>Crustacea</taxon>
        <taxon>Multicrustacea</taxon>
        <taxon>Malacostraca</taxon>
        <taxon>Eumalacostraca</taxon>
        <taxon>Peracarida</taxon>
        <taxon>Amphipoda</taxon>
        <taxon>Senticaudata</taxon>
        <taxon>Talitrida</taxon>
        <taxon>Talitroidea</taxon>
        <taxon>Hyalellidae</taxon>
        <taxon>Hyalella</taxon>
    </lineage>
</organism>
<reference evidence="2" key="1">
    <citation type="submission" date="2014-08" db="EMBL/GenBank/DDBJ databases">
        <authorList>
            <person name="Murali S."/>
            <person name="Richards S."/>
            <person name="Bandaranaike D."/>
            <person name="Bellair M."/>
            <person name="Blankenburg K."/>
            <person name="Chao H."/>
            <person name="Dinh H."/>
            <person name="Doddapaneni H."/>
            <person name="Dugan-Rocha S."/>
            <person name="Elkadiri S."/>
            <person name="Gnanaolivu R."/>
            <person name="Hughes D."/>
            <person name="Lee S."/>
            <person name="Li M."/>
            <person name="Ming W."/>
            <person name="Munidasa M."/>
            <person name="Muniz J."/>
            <person name="Nguyen L."/>
            <person name="Osuji N."/>
            <person name="Pu L.-L."/>
            <person name="Puazo M."/>
            <person name="Skinner E."/>
            <person name="Qu C."/>
            <person name="Quiroz J."/>
            <person name="Raj R."/>
            <person name="Weissenberger G."/>
            <person name="Xin Y."/>
            <person name="Zou X."/>
            <person name="Han Y."/>
            <person name="Worley K."/>
            <person name="Muzny D."/>
            <person name="Gibbs R."/>
        </authorList>
    </citation>
    <scope>NUCLEOTIDE SEQUENCE</scope>
    <source>
        <strain evidence="2">HAZT.00-mixed</strain>
        <tissue evidence="2">Whole organism</tissue>
    </source>
</reference>
<dbReference type="InterPro" id="IPR036179">
    <property type="entry name" value="Ig-like_dom_sf"/>
</dbReference>
<reference evidence="2" key="2">
    <citation type="journal article" date="2018" name="Environ. Sci. Technol.">
        <title>The Toxicogenome of Hyalella azteca: A Model for Sediment Ecotoxicology and Evolutionary Toxicology.</title>
        <authorList>
            <person name="Poynton H.C."/>
            <person name="Hasenbein S."/>
            <person name="Benoit J.B."/>
            <person name="Sepulveda M.S."/>
            <person name="Poelchau M.F."/>
            <person name="Hughes D.S.T."/>
            <person name="Murali S.C."/>
            <person name="Chen S."/>
            <person name="Glastad K.M."/>
            <person name="Goodisman M.A.D."/>
            <person name="Werren J.H."/>
            <person name="Vineis J.H."/>
            <person name="Bowen J.L."/>
            <person name="Friedrich M."/>
            <person name="Jones J."/>
            <person name="Robertson H.M."/>
            <person name="Feyereisen R."/>
            <person name="Mechler-Hickson A."/>
            <person name="Mathers N."/>
            <person name="Lee C.E."/>
            <person name="Colbourne J.K."/>
            <person name="Biales A."/>
            <person name="Johnston J.S."/>
            <person name="Wellborn G.A."/>
            <person name="Rosendale A.J."/>
            <person name="Cridge A.G."/>
            <person name="Munoz-Torres M.C."/>
            <person name="Bain P.A."/>
            <person name="Manny A.R."/>
            <person name="Major K.M."/>
            <person name="Lambert F.N."/>
            <person name="Vulpe C.D."/>
            <person name="Tuck P."/>
            <person name="Blalock B.J."/>
            <person name="Lin Y.Y."/>
            <person name="Smith M.E."/>
            <person name="Ochoa-Acuna H."/>
            <person name="Chen M.M."/>
            <person name="Childers C.P."/>
            <person name="Qu J."/>
            <person name="Dugan S."/>
            <person name="Lee S.L."/>
            <person name="Chao H."/>
            <person name="Dinh H."/>
            <person name="Han Y."/>
            <person name="Doddapaneni H."/>
            <person name="Worley K.C."/>
            <person name="Muzny D.M."/>
            <person name="Gibbs R.A."/>
            <person name="Richards S."/>
        </authorList>
    </citation>
    <scope>NUCLEOTIDE SEQUENCE</scope>
    <source>
        <strain evidence="2">HAZT.00-mixed</strain>
        <tissue evidence="2">Whole organism</tissue>
    </source>
</reference>
<feature type="domain" description="Ig-like" evidence="1">
    <location>
        <begin position="10"/>
        <end position="108"/>
    </location>
</feature>